<dbReference type="AlphaFoldDB" id="A0A6A6WHR5"/>
<name>A0A6A6WHR5_9PEZI</name>
<dbReference type="Proteomes" id="UP000799437">
    <property type="component" value="Unassembled WGS sequence"/>
</dbReference>
<dbReference type="RefSeq" id="XP_033603987.1">
    <property type="nucleotide sequence ID" value="XM_033739546.1"/>
</dbReference>
<evidence type="ECO:0000313" key="2">
    <source>
        <dbReference type="Proteomes" id="UP000799437"/>
    </source>
</evidence>
<accession>A0A6A6WHR5</accession>
<sequence length="177" mass="19871">MAATGQTQTVYKIQAGMLTRASSNQKPYHHGVVVTHIACLTVPTCMNVATRNVWRLRSSSEGPRRCWNIQLTMSTPNPQLKEQYRSRMYSGRTAQATTVPVCRLSPFRCRRACNRPLPKLYCTCMHNGASILDSPIYCDGFFTFPIGPCCASKSVKLYMPTLNPNGFLLLYALGWVR</sequence>
<dbReference type="EMBL" id="ML996566">
    <property type="protein sequence ID" value="KAF2761536.1"/>
    <property type="molecule type" value="Genomic_DNA"/>
</dbReference>
<dbReference type="GeneID" id="54480600"/>
<organism evidence="1 2">
    <name type="scientific">Pseudovirgaria hyperparasitica</name>
    <dbReference type="NCBI Taxonomy" id="470096"/>
    <lineage>
        <taxon>Eukaryota</taxon>
        <taxon>Fungi</taxon>
        <taxon>Dikarya</taxon>
        <taxon>Ascomycota</taxon>
        <taxon>Pezizomycotina</taxon>
        <taxon>Dothideomycetes</taxon>
        <taxon>Dothideomycetes incertae sedis</taxon>
        <taxon>Acrospermales</taxon>
        <taxon>Acrospermaceae</taxon>
        <taxon>Pseudovirgaria</taxon>
    </lineage>
</organism>
<reference evidence="1" key="1">
    <citation type="journal article" date="2020" name="Stud. Mycol.">
        <title>101 Dothideomycetes genomes: a test case for predicting lifestyles and emergence of pathogens.</title>
        <authorList>
            <person name="Haridas S."/>
            <person name="Albert R."/>
            <person name="Binder M."/>
            <person name="Bloem J."/>
            <person name="Labutti K."/>
            <person name="Salamov A."/>
            <person name="Andreopoulos B."/>
            <person name="Baker S."/>
            <person name="Barry K."/>
            <person name="Bills G."/>
            <person name="Bluhm B."/>
            <person name="Cannon C."/>
            <person name="Castanera R."/>
            <person name="Culley D."/>
            <person name="Daum C."/>
            <person name="Ezra D."/>
            <person name="Gonzalez J."/>
            <person name="Henrissat B."/>
            <person name="Kuo A."/>
            <person name="Liang C."/>
            <person name="Lipzen A."/>
            <person name="Lutzoni F."/>
            <person name="Magnuson J."/>
            <person name="Mondo S."/>
            <person name="Nolan M."/>
            <person name="Ohm R."/>
            <person name="Pangilinan J."/>
            <person name="Park H.-J."/>
            <person name="Ramirez L."/>
            <person name="Alfaro M."/>
            <person name="Sun H."/>
            <person name="Tritt A."/>
            <person name="Yoshinaga Y."/>
            <person name="Zwiers L.-H."/>
            <person name="Turgeon B."/>
            <person name="Goodwin S."/>
            <person name="Spatafora J."/>
            <person name="Crous P."/>
            <person name="Grigoriev I."/>
        </authorList>
    </citation>
    <scope>NUCLEOTIDE SEQUENCE</scope>
    <source>
        <strain evidence="1">CBS 121739</strain>
    </source>
</reference>
<protein>
    <submittedName>
        <fullName evidence="1">Uncharacterized protein</fullName>
    </submittedName>
</protein>
<gene>
    <name evidence="1" type="ORF">EJ05DRAFT_175524</name>
</gene>
<keyword evidence="2" id="KW-1185">Reference proteome</keyword>
<proteinExistence type="predicted"/>
<evidence type="ECO:0000313" key="1">
    <source>
        <dbReference type="EMBL" id="KAF2761536.1"/>
    </source>
</evidence>